<feature type="signal peptide" evidence="1">
    <location>
        <begin position="1"/>
        <end position="27"/>
    </location>
</feature>
<name>A0A928Z4U5_9CYAN</name>
<evidence type="ECO:0000313" key="2">
    <source>
        <dbReference type="EMBL" id="MBE9031382.1"/>
    </source>
</evidence>
<dbReference type="EMBL" id="JADEXQ010000061">
    <property type="protein sequence ID" value="MBE9031382.1"/>
    <property type="molecule type" value="Genomic_DNA"/>
</dbReference>
<keyword evidence="1" id="KW-0732">Signal</keyword>
<feature type="chain" id="PRO_5037181428" evidence="1">
    <location>
        <begin position="28"/>
        <end position="355"/>
    </location>
</feature>
<keyword evidence="3" id="KW-1185">Reference proteome</keyword>
<gene>
    <name evidence="2" type="ORF">IQ266_16735</name>
</gene>
<evidence type="ECO:0000256" key="1">
    <source>
        <dbReference type="SAM" id="SignalP"/>
    </source>
</evidence>
<reference evidence="2" key="1">
    <citation type="submission" date="2020-10" db="EMBL/GenBank/DDBJ databases">
        <authorList>
            <person name="Castelo-Branco R."/>
            <person name="Eusebio N."/>
            <person name="Adriana R."/>
            <person name="Vieira A."/>
            <person name="Brugerolle De Fraissinette N."/>
            <person name="Rezende De Castro R."/>
            <person name="Schneider M.P."/>
            <person name="Vasconcelos V."/>
            <person name="Leao P.N."/>
        </authorList>
    </citation>
    <scope>NUCLEOTIDE SEQUENCE</scope>
    <source>
        <strain evidence="2">LEGE 11480</strain>
    </source>
</reference>
<sequence length="355" mass="37734">MKNLIAALSLTIGFSAGLSMIAPQVFAQTISGVTPRIGAQDATQHAVISGVFSGDKAVDPQRVKIFIDGQDVTAQSSVTEGLFSYRSLQPLSLGRHTVRVEYANIDGEWQVANWSFYVRPTTASLEITSVTHNAVQPLNNDSPLLVTIKGTPNAAASVLLAEPGMSSRSLSASEISPGVYVATMPMQSQLGQAAVLGRLKRRNDQVFGAAAQPIRIKSLQPATMRPNDGMPRVTAMPSKEEISSVPSTNLLQPTFSRYADGDRVTTKGFTLAGKTEPSARIDIQIVSSTPLVGGLVNLGSTKLLDRAIIADTSGHFEVRVPAPAIVTSGTKYKIRAVARQGNVLSPTTQLILEQQ</sequence>
<comment type="caution">
    <text evidence="2">The sequence shown here is derived from an EMBL/GenBank/DDBJ whole genome shotgun (WGS) entry which is preliminary data.</text>
</comment>
<accession>A0A928Z4U5</accession>
<organism evidence="2 3">
    <name type="scientific">Romeriopsis navalis LEGE 11480</name>
    <dbReference type="NCBI Taxonomy" id="2777977"/>
    <lineage>
        <taxon>Bacteria</taxon>
        <taxon>Bacillati</taxon>
        <taxon>Cyanobacteriota</taxon>
        <taxon>Cyanophyceae</taxon>
        <taxon>Leptolyngbyales</taxon>
        <taxon>Leptolyngbyaceae</taxon>
        <taxon>Romeriopsis</taxon>
        <taxon>Romeriopsis navalis</taxon>
    </lineage>
</organism>
<dbReference type="AlphaFoldDB" id="A0A928Z4U5"/>
<proteinExistence type="predicted"/>
<dbReference type="Proteomes" id="UP000625316">
    <property type="component" value="Unassembled WGS sequence"/>
</dbReference>
<dbReference type="RefSeq" id="WP_264326212.1">
    <property type="nucleotide sequence ID" value="NZ_JADEXQ010000061.1"/>
</dbReference>
<protein>
    <submittedName>
        <fullName evidence="2">Uncharacterized protein</fullName>
    </submittedName>
</protein>
<evidence type="ECO:0000313" key="3">
    <source>
        <dbReference type="Proteomes" id="UP000625316"/>
    </source>
</evidence>